<comment type="caution">
    <text evidence="3">The sequence shown here is derived from an EMBL/GenBank/DDBJ whole genome shotgun (WGS) entry which is preliminary data.</text>
</comment>
<feature type="coiled-coil region" evidence="1">
    <location>
        <begin position="465"/>
        <end position="521"/>
    </location>
</feature>
<dbReference type="SUPFAM" id="SSF51110">
    <property type="entry name" value="alpha-D-mannose-specific plant lectins"/>
    <property type="match status" value="1"/>
</dbReference>
<dbReference type="EMBL" id="JASJUS010000020">
    <property type="protein sequence ID" value="MDL2079000.1"/>
    <property type="molecule type" value="Genomic_DNA"/>
</dbReference>
<dbReference type="Gene3D" id="2.60.40.10">
    <property type="entry name" value="Immunoglobulins"/>
    <property type="match status" value="1"/>
</dbReference>
<dbReference type="CDD" id="cd00028">
    <property type="entry name" value="B_lectin"/>
    <property type="match status" value="1"/>
</dbReference>
<feature type="domain" description="Bulb-type lectin" evidence="2">
    <location>
        <begin position="1"/>
        <end position="111"/>
    </location>
</feature>
<dbReference type="SMART" id="SM00108">
    <property type="entry name" value="B_lectin"/>
    <property type="match status" value="1"/>
</dbReference>
<dbReference type="Proteomes" id="UP001241926">
    <property type="component" value="Unassembled WGS sequence"/>
</dbReference>
<dbReference type="Gene3D" id="2.90.10.10">
    <property type="entry name" value="Bulb-type lectin domain"/>
    <property type="match status" value="2"/>
</dbReference>
<keyword evidence="1" id="KW-0175">Coiled coil</keyword>
<gene>
    <name evidence="3" type="ORF">QNN03_21425</name>
</gene>
<dbReference type="InterPro" id="IPR036426">
    <property type="entry name" value="Bulb-type_lectin_dom_sf"/>
</dbReference>
<keyword evidence="4" id="KW-1185">Reference proteome</keyword>
<accession>A0ABT7J2B4</accession>
<dbReference type="InterPro" id="IPR001480">
    <property type="entry name" value="Bulb-type_lectin_dom"/>
</dbReference>
<dbReference type="InterPro" id="IPR013783">
    <property type="entry name" value="Ig-like_fold"/>
</dbReference>
<organism evidence="3 4">
    <name type="scientific">Streptomyces fuscus</name>
    <dbReference type="NCBI Taxonomy" id="3048495"/>
    <lineage>
        <taxon>Bacteria</taxon>
        <taxon>Bacillati</taxon>
        <taxon>Actinomycetota</taxon>
        <taxon>Actinomycetes</taxon>
        <taxon>Kitasatosporales</taxon>
        <taxon>Streptomycetaceae</taxon>
        <taxon>Streptomyces</taxon>
    </lineage>
</organism>
<protein>
    <submittedName>
        <fullName evidence="3">NBR1-Ig-like domain-containing protein</fullName>
    </submittedName>
</protein>
<dbReference type="PROSITE" id="PS50927">
    <property type="entry name" value="BULB_LECTIN"/>
    <property type="match status" value="1"/>
</dbReference>
<dbReference type="Pfam" id="PF16158">
    <property type="entry name" value="N_BRCA1_IG"/>
    <property type="match status" value="1"/>
</dbReference>
<name>A0ABT7J2B4_9ACTN</name>
<evidence type="ECO:0000259" key="2">
    <source>
        <dbReference type="PROSITE" id="PS50927"/>
    </source>
</evidence>
<reference evidence="3 4" key="1">
    <citation type="submission" date="2023-05" db="EMBL/GenBank/DDBJ databases">
        <title>Streptomyces fuscus sp. nov., a brown-black pigment producing actinomyces isolated from dry sand of Sea duck farm.</title>
        <authorList>
            <person name="Xie J."/>
            <person name="Shen N."/>
        </authorList>
    </citation>
    <scope>NUCLEOTIDE SEQUENCE [LARGE SCALE GENOMIC DNA]</scope>
    <source>
        <strain evidence="3 4">GXMU-J15</strain>
    </source>
</reference>
<dbReference type="InterPro" id="IPR032350">
    <property type="entry name" value="Nbr1_FW"/>
</dbReference>
<sequence length="530" mass="57749">MDRLHADQRLGTGEELTSGNGRVRLVMQGDGNLVLYRTDDGAPLWATDTWQQPATHAVMQGDGNFVLYTDEEKPLWASGTDGNPGAWLVLQDDGNLVVYAASGAALWASGTVQRFGPVTVPGFRPSTRAPLFGNSPWPPGTHLQISLSGLPPVSLDATEMGLCGGMSFLARDIHESGTPQLRGRSSAHIPLDLAHHILRRLVDSFGGPGVVGRWLGETQALDHETVFWGPGLFHRTIDEIPGILDEIDRGVLCPIGLVLVHSYAPWDVFQNHVVLVWGYERHGDILTLRTYDCNAPGRDDIVIRLDVSSHRPAKTISTNGTDGAPGRIRGFFRLPYTHVDPAPAYIDGAFVRMTGPPPTPMAAGTRAQVTVTAVNNGSTTWTAADVYRLGSQSPQDNTTWGTGRVDLPQATVDPGDSAVFRFGIQAPATAGRYAFCWQMVREGVRWFGQPSPRVTVAVGSTSGVCDQLRAQYQDLARQLDDVRGELEGIDWSDPYEARREATRLNRQAKALREQLDVVERDQRTHGCAPN</sequence>
<dbReference type="RefSeq" id="WP_285434294.1">
    <property type="nucleotide sequence ID" value="NZ_JASJUS010000020.1"/>
</dbReference>
<proteinExistence type="predicted"/>
<evidence type="ECO:0000256" key="1">
    <source>
        <dbReference type="SAM" id="Coils"/>
    </source>
</evidence>
<evidence type="ECO:0000313" key="4">
    <source>
        <dbReference type="Proteomes" id="UP001241926"/>
    </source>
</evidence>
<evidence type="ECO:0000313" key="3">
    <source>
        <dbReference type="EMBL" id="MDL2079000.1"/>
    </source>
</evidence>